<proteinExistence type="predicted"/>
<dbReference type="PANTHER" id="PTHR33221:SF15">
    <property type="entry name" value="HTH-TYPE TRANSCRIPTIONAL REGULATOR YWGB-RELATED"/>
    <property type="match status" value="1"/>
</dbReference>
<dbReference type="FunFam" id="1.10.10.10:FF:000138">
    <property type="entry name" value="Rrf2 family transcriptional regulator"/>
    <property type="match status" value="1"/>
</dbReference>
<dbReference type="InterPro" id="IPR036388">
    <property type="entry name" value="WH-like_DNA-bd_sf"/>
</dbReference>
<dbReference type="STRING" id="29341.RSJ17_16590"/>
<reference evidence="1 2" key="1">
    <citation type="journal article" date="2015" name="Infect. Genet. Evol.">
        <title>Genomic sequences of six botulinum neurotoxin-producing strains representing three clostridial species illustrate the mobility and diversity of botulinum neurotoxin genes.</title>
        <authorList>
            <person name="Smith T.J."/>
            <person name="Hill K.K."/>
            <person name="Xie G."/>
            <person name="Foley B.T."/>
            <person name="Williamson C.H."/>
            <person name="Foster J.T."/>
            <person name="Johnson S.L."/>
            <person name="Chertkov O."/>
            <person name="Teshima H."/>
            <person name="Gibbons H.S."/>
            <person name="Johnsky L.A."/>
            <person name="Karavis M.A."/>
            <person name="Smith L.A."/>
        </authorList>
    </citation>
    <scope>NUCLEOTIDE SEQUENCE [LARGE SCALE GENOMIC DNA]</scope>
    <source>
        <strain evidence="1 2">CDC 2741</strain>
    </source>
</reference>
<dbReference type="RefSeq" id="WP_039633649.1">
    <property type="nucleotide sequence ID" value="NZ_AYSO01000017.1"/>
</dbReference>
<dbReference type="Gene3D" id="1.10.10.10">
    <property type="entry name" value="Winged helix-like DNA-binding domain superfamily/Winged helix DNA-binding domain"/>
    <property type="match status" value="1"/>
</dbReference>
<comment type="caution">
    <text evidence="1">The sequence shown here is derived from an EMBL/GenBank/DDBJ whole genome shotgun (WGS) entry which is preliminary data.</text>
</comment>
<dbReference type="Proteomes" id="UP000031366">
    <property type="component" value="Unassembled WGS sequence"/>
</dbReference>
<dbReference type="PANTHER" id="PTHR33221">
    <property type="entry name" value="WINGED HELIX-TURN-HELIX TRANSCRIPTIONAL REGULATOR, RRF2 FAMILY"/>
    <property type="match status" value="1"/>
</dbReference>
<dbReference type="InterPro" id="IPR036390">
    <property type="entry name" value="WH_DNA-bd_sf"/>
</dbReference>
<keyword evidence="2" id="KW-1185">Reference proteome</keyword>
<dbReference type="Pfam" id="PF02082">
    <property type="entry name" value="Rrf2"/>
    <property type="match status" value="1"/>
</dbReference>
<gene>
    <name evidence="1" type="ORF">U732_1785</name>
</gene>
<dbReference type="InterPro" id="IPR000944">
    <property type="entry name" value="Tscrpt_reg_Rrf2"/>
</dbReference>
<dbReference type="EMBL" id="AYSO01000017">
    <property type="protein sequence ID" value="KIE46091.1"/>
    <property type="molecule type" value="Genomic_DNA"/>
</dbReference>
<dbReference type="GO" id="GO:0003700">
    <property type="term" value="F:DNA-binding transcription factor activity"/>
    <property type="evidence" value="ECO:0007669"/>
    <property type="project" value="TreeGrafter"/>
</dbReference>
<name>A0A0C1R6I3_9CLOT</name>
<protein>
    <submittedName>
        <fullName evidence="1">Transcriptional regulator family protein</fullName>
    </submittedName>
</protein>
<dbReference type="PROSITE" id="PS51197">
    <property type="entry name" value="HTH_RRF2_2"/>
    <property type="match status" value="1"/>
</dbReference>
<dbReference type="OrthoDB" id="213028at2"/>
<accession>A0A0C1R6I3</accession>
<evidence type="ECO:0000313" key="1">
    <source>
        <dbReference type="EMBL" id="KIE46091.1"/>
    </source>
</evidence>
<sequence>MKISSRFSVAVHILSMLSMEKDNLCTSEWIAGSVNTNPVIIRRVTGMLKKAGIVNVNPGSGGAYLLRPIESITLLDIYKAVEVVEEGQLFQIHENPNPKCPIGANIQLVLEIILLKAQGAMEDVLRNVTMKDIVEGLLEKIK</sequence>
<dbReference type="SUPFAM" id="SSF46785">
    <property type="entry name" value="Winged helix' DNA-binding domain"/>
    <property type="match status" value="1"/>
</dbReference>
<organism evidence="1 2">
    <name type="scientific">Clostridium argentinense CDC 2741</name>
    <dbReference type="NCBI Taxonomy" id="1418104"/>
    <lineage>
        <taxon>Bacteria</taxon>
        <taxon>Bacillati</taxon>
        <taxon>Bacillota</taxon>
        <taxon>Clostridia</taxon>
        <taxon>Eubacteriales</taxon>
        <taxon>Clostridiaceae</taxon>
        <taxon>Clostridium</taxon>
    </lineage>
</organism>
<dbReference type="GO" id="GO:0005829">
    <property type="term" value="C:cytosol"/>
    <property type="evidence" value="ECO:0007669"/>
    <property type="project" value="TreeGrafter"/>
</dbReference>
<evidence type="ECO:0000313" key="2">
    <source>
        <dbReference type="Proteomes" id="UP000031366"/>
    </source>
</evidence>
<dbReference type="AlphaFoldDB" id="A0A0C1R6I3"/>